<proteinExistence type="predicted"/>
<accession>A0A834SG89</accession>
<dbReference type="EMBL" id="JAAIUW010000013">
    <property type="protein sequence ID" value="KAF7802966.1"/>
    <property type="molecule type" value="Genomic_DNA"/>
</dbReference>
<keyword evidence="2" id="KW-1185">Reference proteome</keyword>
<protein>
    <submittedName>
        <fullName evidence="1">Uncharacterized protein</fullName>
    </submittedName>
</protein>
<reference evidence="1" key="1">
    <citation type="submission" date="2020-09" db="EMBL/GenBank/DDBJ databases">
        <title>Genome-Enabled Discovery of Anthraquinone Biosynthesis in Senna tora.</title>
        <authorList>
            <person name="Kang S.-H."/>
            <person name="Pandey R.P."/>
            <person name="Lee C.-M."/>
            <person name="Sim J.-S."/>
            <person name="Jeong J.-T."/>
            <person name="Choi B.-S."/>
            <person name="Jung M."/>
            <person name="Ginzburg D."/>
            <person name="Zhao K."/>
            <person name="Won S.Y."/>
            <person name="Oh T.-J."/>
            <person name="Yu Y."/>
            <person name="Kim N.-H."/>
            <person name="Lee O.R."/>
            <person name="Lee T.-H."/>
            <person name="Bashyal P."/>
            <person name="Kim T.-S."/>
            <person name="Lee W.-H."/>
            <person name="Kawkins C."/>
            <person name="Kim C.-K."/>
            <person name="Kim J.S."/>
            <person name="Ahn B.O."/>
            <person name="Rhee S.Y."/>
            <person name="Sohng J.K."/>
        </authorList>
    </citation>
    <scope>NUCLEOTIDE SEQUENCE</scope>
    <source>
        <tissue evidence="1">Leaf</tissue>
    </source>
</reference>
<comment type="caution">
    <text evidence="1">The sequence shown here is derived from an EMBL/GenBank/DDBJ whole genome shotgun (WGS) entry which is preliminary data.</text>
</comment>
<evidence type="ECO:0000313" key="1">
    <source>
        <dbReference type="EMBL" id="KAF7802966.1"/>
    </source>
</evidence>
<evidence type="ECO:0000313" key="2">
    <source>
        <dbReference type="Proteomes" id="UP000634136"/>
    </source>
</evidence>
<name>A0A834SG89_9FABA</name>
<gene>
    <name evidence="1" type="ORF">G2W53_042077</name>
</gene>
<dbReference type="Proteomes" id="UP000634136">
    <property type="component" value="Unassembled WGS sequence"/>
</dbReference>
<dbReference type="AlphaFoldDB" id="A0A834SG89"/>
<sequence length="31" mass="3565">MAGTVVNGGWWGYHINKNFTHRNKNSGYKKV</sequence>
<organism evidence="1 2">
    <name type="scientific">Senna tora</name>
    <dbReference type="NCBI Taxonomy" id="362788"/>
    <lineage>
        <taxon>Eukaryota</taxon>
        <taxon>Viridiplantae</taxon>
        <taxon>Streptophyta</taxon>
        <taxon>Embryophyta</taxon>
        <taxon>Tracheophyta</taxon>
        <taxon>Spermatophyta</taxon>
        <taxon>Magnoliopsida</taxon>
        <taxon>eudicotyledons</taxon>
        <taxon>Gunneridae</taxon>
        <taxon>Pentapetalae</taxon>
        <taxon>rosids</taxon>
        <taxon>fabids</taxon>
        <taxon>Fabales</taxon>
        <taxon>Fabaceae</taxon>
        <taxon>Caesalpinioideae</taxon>
        <taxon>Cassia clade</taxon>
        <taxon>Senna</taxon>
    </lineage>
</organism>